<comment type="caution">
    <text evidence="3">The sequence shown here is derived from an EMBL/GenBank/DDBJ whole genome shotgun (WGS) entry which is preliminary data.</text>
</comment>
<dbReference type="Pfam" id="PF03975">
    <property type="entry name" value="CheD"/>
    <property type="match status" value="1"/>
</dbReference>
<accession>A0AAW9IJ30</accession>
<keyword evidence="1" id="KW-0145">Chemotaxis</keyword>
<keyword evidence="2" id="KW-0378">Hydrolase</keyword>
<dbReference type="EMBL" id="WNVC01000981">
    <property type="protein sequence ID" value="MDZ5001064.1"/>
    <property type="molecule type" value="Genomic_DNA"/>
</dbReference>
<dbReference type="GO" id="GO:0050568">
    <property type="term" value="F:protein-glutamine glutaminase activity"/>
    <property type="evidence" value="ECO:0007669"/>
    <property type="project" value="InterPro"/>
</dbReference>
<dbReference type="InterPro" id="IPR005659">
    <property type="entry name" value="Chemorcpt_Glu_NH3ase_CheD"/>
</dbReference>
<dbReference type="PANTHER" id="PTHR35147">
    <property type="entry name" value="CHEMORECEPTOR GLUTAMINE DEAMIDASE CHED-RELATED"/>
    <property type="match status" value="1"/>
</dbReference>
<dbReference type="AlphaFoldDB" id="A0AAW9IJ30"/>
<sequence>DIGKRNSIAVVETIKKLSIPLIAEDTGGNKGRTMILESEDGAVTIRSIGSSIKRL</sequence>
<proteinExistence type="predicted"/>
<evidence type="ECO:0000313" key="3">
    <source>
        <dbReference type="EMBL" id="MDZ5001064.1"/>
    </source>
</evidence>
<feature type="non-terminal residue" evidence="3">
    <location>
        <position position="1"/>
    </location>
</feature>
<name>A0AAW9IJ30_CLOPF</name>
<dbReference type="Proteomes" id="UP001291306">
    <property type="component" value="Unassembled WGS sequence"/>
</dbReference>
<gene>
    <name evidence="3" type="ORF">GNF79_18770</name>
</gene>
<protein>
    <submittedName>
        <fullName evidence="3">Chemotaxis protein CheD</fullName>
    </submittedName>
</protein>
<reference evidence="3" key="1">
    <citation type="submission" date="2019-11" db="EMBL/GenBank/DDBJ databases">
        <title>Characterization of Clostridium perfringens isolates from swine manure treated agricultural soils.</title>
        <authorList>
            <person name="Wushke S.T."/>
        </authorList>
    </citation>
    <scope>NUCLEOTIDE SEQUENCE</scope>
    <source>
        <strain evidence="3">X26</strain>
    </source>
</reference>
<evidence type="ECO:0000313" key="4">
    <source>
        <dbReference type="Proteomes" id="UP001291306"/>
    </source>
</evidence>
<dbReference type="Gene3D" id="3.30.1330.200">
    <property type="match status" value="1"/>
</dbReference>
<dbReference type="InterPro" id="IPR038592">
    <property type="entry name" value="CheD-like_sf"/>
</dbReference>
<dbReference type="PANTHER" id="PTHR35147:SF1">
    <property type="entry name" value="CHEMORECEPTOR GLUTAMINE DEAMIDASE CHED-RELATED"/>
    <property type="match status" value="1"/>
</dbReference>
<organism evidence="3 4">
    <name type="scientific">Clostridium perfringens</name>
    <dbReference type="NCBI Taxonomy" id="1502"/>
    <lineage>
        <taxon>Bacteria</taxon>
        <taxon>Bacillati</taxon>
        <taxon>Bacillota</taxon>
        <taxon>Clostridia</taxon>
        <taxon>Eubacteriales</taxon>
        <taxon>Clostridiaceae</taxon>
        <taxon>Clostridium</taxon>
    </lineage>
</organism>
<evidence type="ECO:0000256" key="1">
    <source>
        <dbReference type="ARBA" id="ARBA00022500"/>
    </source>
</evidence>
<evidence type="ECO:0000256" key="2">
    <source>
        <dbReference type="ARBA" id="ARBA00022801"/>
    </source>
</evidence>
<dbReference type="GO" id="GO:0006935">
    <property type="term" value="P:chemotaxis"/>
    <property type="evidence" value="ECO:0007669"/>
    <property type="project" value="UniProtKB-KW"/>
</dbReference>
<dbReference type="InterPro" id="IPR011324">
    <property type="entry name" value="Cytotoxic_necrot_fac-like_cat"/>
</dbReference>
<dbReference type="SUPFAM" id="SSF64438">
    <property type="entry name" value="CNF1/YfiH-like putative cysteine hydrolases"/>
    <property type="match status" value="1"/>
</dbReference>